<sequence>MSESEIGRRLKDCLQHLVEGKVTERKKKVDELKLLLRQPSYIQYLNKNSAKKRNGSHQGSTFGITWKMVFSKIKEYIVQESQKFKEKENSSQTLSATVQTNLMKDKKKCTDLFRCYVNLVKQNQQYDMAKPIVDHILAVLHESYTRTAFGCEYSHALSKNILSDPFMCLKIPAADFDVAVWFYCKIIKNPPHGWDRSSMTKVLLHLLSVRSNMGILDVSKILDFFEFIFDAIKSEKVSSHHENLLKALLLVCRISGVDYRLRLCQLGESIMFPLMQLWKTRPSEICSELMLEFVSFQLAIHHPKGTATYERGARAHDWNSWKSHLLNLFKVFVQDIDELCEKNKYSSSKETILKPVFVSVFVEICAQVFVDNVGALDVTQLSSTNDSTQTSKKRRVEVSFRTFIDSLTSSKIVPWLQVISAYIIKYRETIPIEEAEHLLDILIDINLSCNQFETKNWLLTCFQSFVESFGIGNNENFSETNFQWERLWDIAVKSVSLMNQCHEASHKLLSTLLSHKLIIPKVEFYNLFTQGSNNHVTCVSLRTLRVFLETYPSLAAVNVCFQNISSDSSLTFENQILDWLFSRKSDDNSPFQVLSNDTDCLTAEEFAKVLTLLCMKNSELRSYNELASTDLEKLKWISDLEEKLLQITFDLPMKYADIKPEEDKLIRSSSGVLCAPVWEKILNFFIGLSSSIFEQQTTINQTLLPSIFMRHASLLIEVLQVFYFQGVIKDSDLNSNHFTSFIRKFLNTAVELEMQKESCIPNVQLLKDFMSNTIAVFKRIQHYDSNAESCNFITSIGNAIPTEILKDLLNFSLEITSEKKSLPGSSVSTPEQNLTLNRSHKKNKYAFDDEDSDIEMDCLESIPDSEETSFSTEAENVSFDCQEQLQCLEILGDYCSFVTPDVENRKTDSFPEIITRRLVSVLSTKIQNLSDVHLVLVSLKCILVNKSLEDSVVVTVIGTLKLLLNQFSMMQDICISILKLFPLLMQHVIKSSINHSPITIQNKSHMLHLISVLSKKELDKRGSSMTSYLVAEIILTMLKIEPSISWPESSDKLNDIESNSLGNTVICTLMQFLSSSFVQVCFLVASNIHFVMSPESLISAFDFTSQEIFNFLKSQESSDLDSRVNRVNTFFHFMSHVILYFPCLENEALFVMCKIVQTKKIDQSFLTKVFANLATYLGFSSTKNFIELHLICLFQKWIQAKFNLEDFPFKILGAESYDIFIQEFYKVLVPVLFFMDDVSTISKIAEKLRISKSDVIYACLPAIQAQILSDFATESSQRNANKAKSILNSLIPTEVSDKAFIIKLDEFIVCLLGKLRDSQGNHLSQCKVYNSYSISAKEFFSTISYLTSSIEYKGSFVSFLSQKGDYIQRIFLSLNVMLSKALRPHEGGHVLYMYKIFLELLCSELGPGLNCSCFLVKEVIYSIVNFLTDERVHAVKDEALISHSCDVLQMICSKAVLHFKEVIGDFLPFIVSSMIPFVQDTDCGRKVFSLLSFLVIDCEVYLADYIPYLDPFPDSVIFQSLSDKYNQIKYRSGKLSLKQEITLFLKSYKMMGKATVTGLHHLCKLLKTRQPELLQMLSALKGTILFSEDVKSSVHHQLICELASICALDNIPLEIQKAASDCMGAIGPVVFSSVVLQPSSNTSSEGLNSLQQGYAIILNLLSDYLCDKRIDIKVTTSQIMKELFGTKLGYSFFIDYQNLRPNNPVKKYALPFFTCQNVKGLKTACQYRYKIESIQDLSLWLPEAAEHSDWITNLVCTIIENGLTKNNFYECLVPICKKEVQFCERILPYVIHSILLLDNEQTQNAISLGIDAFFSHFSQWVKKDLKNGHASPPIARINFSKASVRAMLSVVHHIWLNPKQESKTERNILKDFWLNVSFLEVAQAAQYCSAYFTAILYTELWCDKMREKALRSEPSSYHSDSSGSLDCSPLSYIGSQERDKASLVYDILLDTYAKIGDSDAISGCEVVATDSEAIMKHSYLIEKKWDGLLKISDLNNSSLGILHALQQNHLNSVLQGYIQSLIHTQNEALSHNIHEYQCEAAWRMGQWNLPVVENDQHGFQECLFKSQQSLISENSIIFEKYFNAAQKTQFEHLKHTSLEAARNILPILSHIQMLSVLDDFSKIQSNSHALQDVLNSWDLEDQMPYEDFEFVEPVSWLKCILLKHCVDASSSKQWHGRIAVITEVRKLLERYAVRARNEMHLEVASNAIHILRKLPNIEEEDVLRWQMEEAKILWTKKEYSIANKILRSALPYMEKFAKENPKFFMCYGQALTLKGKWLAETCNENSSVIMRDYLEKALDVLKGVNGCDDDDDYTTAICDAYLAIARYADGQYQSIVNYKKSTAYQAKLGSIANSREQAKQLRSRDITDDQRKLHLILTRQANIDQEEMESVEADKKRFLEKAINNYLQCLRGSDTHDLWIFRLISLWFQNLDDDETNKIIKEKVSDLQTYKFLPLMYQLAARMGIQASNTFSHTLLMLIRNITVDHPHHSLPVILALNNADKDPADKKEISDQTAHLQQAEVPAVKERMNAAKKLLSVLLKSKISHLVKSYSDLCDAYITLAYLDVPKNTKRGPIPKDQPLLKFKDLHNIPVITEEVKVDRTCEYKNVVGIHSFHNEFRMCGGITLPKVIKCIGMDGREREQLVKGSDDLRQDAVMQQVFGLVNCLLKQKMETRQRKLHIRTYKVVPVSRRSGVLQWCEGTQVLSQYLVGPGGAHARYYPTMATPQDCRKKMMSIASVSQLPKKRQIYDSICAEFPPVFRYFFLENFPEPSAWFERRQSYTKSVAASSIVGYIMGLGDRHVNNILIDKNTAEVVHIDFGIAFEKGKILATPETVPFRLTRDVVDGMGINGVEGTFKRCSEKTLEVMRNSHDVLLPILEVLLHDPLYEWSVPAGKSSQKTSTASTSNSQNEVNTLAERALMRLQQKLQGLEEGVAMSTEGQVNLLIQQARDPNNLCRIYAGWQPYL</sequence>
<evidence type="ECO:0000256" key="9">
    <source>
        <dbReference type="ARBA" id="ARBA00022840"/>
    </source>
</evidence>
<evidence type="ECO:0000256" key="5">
    <source>
        <dbReference type="ARBA" id="ARBA00022679"/>
    </source>
</evidence>
<dbReference type="Pfam" id="PF11640">
    <property type="entry name" value="TAN"/>
    <property type="match status" value="1"/>
</dbReference>
<dbReference type="InterPro" id="IPR000403">
    <property type="entry name" value="PI3/4_kinase_cat_dom"/>
</dbReference>
<dbReference type="EMBL" id="BGPR01003197">
    <property type="protein sequence ID" value="GBM84924.1"/>
    <property type="molecule type" value="Genomic_DNA"/>
</dbReference>
<evidence type="ECO:0000256" key="12">
    <source>
        <dbReference type="RuleBase" id="RU365027"/>
    </source>
</evidence>
<dbReference type="Pfam" id="PF00454">
    <property type="entry name" value="PI3_PI4_kinase"/>
    <property type="match status" value="1"/>
</dbReference>
<dbReference type="GO" id="GO:0004674">
    <property type="term" value="F:protein serine/threonine kinase activity"/>
    <property type="evidence" value="ECO:0007669"/>
    <property type="project" value="UniProtKB-KW"/>
</dbReference>
<comment type="catalytic activity">
    <reaction evidence="11 12">
        <text>L-threonyl-[protein] + ATP = O-phospho-L-threonyl-[protein] + ADP + H(+)</text>
        <dbReference type="Rhea" id="RHEA:46608"/>
        <dbReference type="Rhea" id="RHEA-COMP:11060"/>
        <dbReference type="Rhea" id="RHEA-COMP:11605"/>
        <dbReference type="ChEBI" id="CHEBI:15378"/>
        <dbReference type="ChEBI" id="CHEBI:30013"/>
        <dbReference type="ChEBI" id="CHEBI:30616"/>
        <dbReference type="ChEBI" id="CHEBI:61977"/>
        <dbReference type="ChEBI" id="CHEBI:456216"/>
        <dbReference type="EC" id="2.7.11.1"/>
    </reaction>
</comment>
<evidence type="ECO:0000256" key="4">
    <source>
        <dbReference type="ARBA" id="ARBA00022527"/>
    </source>
</evidence>
<keyword evidence="6 12" id="KW-0547">Nucleotide-binding</keyword>
<dbReference type="Gene3D" id="3.30.1010.10">
    <property type="entry name" value="Phosphatidylinositol 3-kinase Catalytic Subunit, Chain A, domain 4"/>
    <property type="match status" value="1"/>
</dbReference>
<keyword evidence="10 12" id="KW-0539">Nucleus</keyword>
<dbReference type="GO" id="GO:0006281">
    <property type="term" value="P:DNA repair"/>
    <property type="evidence" value="ECO:0007669"/>
    <property type="project" value="InterPro"/>
</dbReference>
<dbReference type="PROSITE" id="PS51190">
    <property type="entry name" value="FATC"/>
    <property type="match status" value="1"/>
</dbReference>
<comment type="caution">
    <text evidence="16">The sequence shown here is derived from an EMBL/GenBank/DDBJ whole genome shotgun (WGS) entry which is preliminary data.</text>
</comment>
<protein>
    <recommendedName>
        <fullName evidence="3 12">non-specific serine/threonine protein kinase</fullName>
        <ecNumber evidence="3 12">2.7.11.1</ecNumber>
    </recommendedName>
</protein>
<keyword evidence="17" id="KW-1185">Reference proteome</keyword>
<evidence type="ECO:0000259" key="14">
    <source>
        <dbReference type="PROSITE" id="PS51189"/>
    </source>
</evidence>
<keyword evidence="9 12" id="KW-0067">ATP-binding</keyword>
<dbReference type="InterPro" id="IPR011009">
    <property type="entry name" value="Kinase-like_dom_sf"/>
</dbReference>
<evidence type="ECO:0000259" key="13">
    <source>
        <dbReference type="PROSITE" id="PS50290"/>
    </source>
</evidence>
<dbReference type="SMART" id="SM01343">
    <property type="entry name" value="FATC"/>
    <property type="match status" value="1"/>
</dbReference>
<dbReference type="InterPro" id="IPR021668">
    <property type="entry name" value="TAN"/>
</dbReference>
<keyword evidence="4 12" id="KW-0723">Serine/threonine-protein kinase</keyword>
<dbReference type="Pfam" id="PF02259">
    <property type="entry name" value="FAT"/>
    <property type="match status" value="1"/>
</dbReference>
<reference evidence="16 17" key="1">
    <citation type="journal article" date="2019" name="Sci. Rep.">
        <title>Orb-weaving spider Araneus ventricosus genome elucidates the spidroin gene catalogue.</title>
        <authorList>
            <person name="Kono N."/>
            <person name="Nakamura H."/>
            <person name="Ohtoshi R."/>
            <person name="Moran D.A.P."/>
            <person name="Shinohara A."/>
            <person name="Yoshida Y."/>
            <person name="Fujiwara M."/>
            <person name="Mori M."/>
            <person name="Tomita M."/>
            <person name="Arakawa K."/>
        </authorList>
    </citation>
    <scope>NUCLEOTIDE SEQUENCE [LARGE SCALE GENOMIC DNA]</scope>
</reference>
<evidence type="ECO:0000256" key="2">
    <source>
        <dbReference type="ARBA" id="ARBA00010769"/>
    </source>
</evidence>
<dbReference type="InterPro" id="IPR036940">
    <property type="entry name" value="PI3/4_kinase_cat_sf"/>
</dbReference>
<dbReference type="InterPro" id="IPR003152">
    <property type="entry name" value="FATC_dom"/>
</dbReference>
<dbReference type="CDD" id="cd05171">
    <property type="entry name" value="PIKKc_ATM"/>
    <property type="match status" value="1"/>
</dbReference>
<evidence type="ECO:0000256" key="11">
    <source>
        <dbReference type="ARBA" id="ARBA00047899"/>
    </source>
</evidence>
<evidence type="ECO:0000313" key="17">
    <source>
        <dbReference type="Proteomes" id="UP000499080"/>
    </source>
</evidence>
<dbReference type="PANTHER" id="PTHR37079">
    <property type="entry name" value="SERINE/THREONINE-PROTEIN KINASE ATM"/>
    <property type="match status" value="1"/>
</dbReference>
<feature type="domain" description="FATC" evidence="15">
    <location>
        <begin position="2933"/>
        <end position="2965"/>
    </location>
</feature>
<dbReference type="InterPro" id="IPR044107">
    <property type="entry name" value="PIKKc_ATM"/>
</dbReference>
<dbReference type="InterPro" id="IPR014009">
    <property type="entry name" value="PIK_FAT"/>
</dbReference>
<accession>A0A4Y2J4R3</accession>
<feature type="domain" description="FAT" evidence="14">
    <location>
        <begin position="1880"/>
        <end position="2500"/>
    </location>
</feature>
<evidence type="ECO:0000256" key="10">
    <source>
        <dbReference type="ARBA" id="ARBA00023242"/>
    </source>
</evidence>
<dbReference type="Gene3D" id="1.10.1070.11">
    <property type="entry name" value="Phosphatidylinositol 3-/4-kinase, catalytic domain"/>
    <property type="match status" value="1"/>
</dbReference>
<dbReference type="SMART" id="SM01342">
    <property type="entry name" value="TAN"/>
    <property type="match status" value="1"/>
</dbReference>
<evidence type="ECO:0000256" key="6">
    <source>
        <dbReference type="ARBA" id="ARBA00022741"/>
    </source>
</evidence>
<dbReference type="Pfam" id="PF02260">
    <property type="entry name" value="FATC"/>
    <property type="match status" value="1"/>
</dbReference>
<evidence type="ECO:0000259" key="15">
    <source>
        <dbReference type="PROSITE" id="PS51190"/>
    </source>
</evidence>
<evidence type="ECO:0000256" key="3">
    <source>
        <dbReference type="ARBA" id="ARBA00012513"/>
    </source>
</evidence>
<dbReference type="PROSITE" id="PS00916">
    <property type="entry name" value="PI3_4_KINASE_2"/>
    <property type="match status" value="1"/>
</dbReference>
<evidence type="ECO:0000256" key="8">
    <source>
        <dbReference type="ARBA" id="ARBA00022777"/>
    </source>
</evidence>
<dbReference type="PROSITE" id="PS51189">
    <property type="entry name" value="FAT"/>
    <property type="match status" value="1"/>
</dbReference>
<proteinExistence type="inferred from homology"/>
<evidence type="ECO:0000256" key="7">
    <source>
        <dbReference type="ARBA" id="ARBA00022763"/>
    </source>
</evidence>
<evidence type="ECO:0000313" key="16">
    <source>
        <dbReference type="EMBL" id="GBM84924.1"/>
    </source>
</evidence>
<name>A0A4Y2J4R3_ARAVE</name>
<dbReference type="SUPFAM" id="SSF56112">
    <property type="entry name" value="Protein kinase-like (PK-like)"/>
    <property type="match status" value="1"/>
</dbReference>
<comment type="similarity">
    <text evidence="2 12">Belongs to the PI3/PI4-kinase family. ATM subfamily.</text>
</comment>
<dbReference type="Proteomes" id="UP000499080">
    <property type="component" value="Unassembled WGS sequence"/>
</dbReference>
<dbReference type="PROSITE" id="PS00915">
    <property type="entry name" value="PI3_4_KINASE_1"/>
    <property type="match status" value="1"/>
</dbReference>
<dbReference type="EC" id="2.7.11.1" evidence="3 12"/>
<gene>
    <name evidence="16" type="primary">ATM</name>
    <name evidence="16" type="ORF">AVEN_228450_1</name>
</gene>
<keyword evidence="5 12" id="KW-0808">Transferase</keyword>
<dbReference type="OrthoDB" id="6420581at2759"/>
<keyword evidence="8 12" id="KW-0418">Kinase</keyword>
<organism evidence="16 17">
    <name type="scientific">Araneus ventricosus</name>
    <name type="common">Orbweaver spider</name>
    <name type="synonym">Epeira ventricosa</name>
    <dbReference type="NCBI Taxonomy" id="182803"/>
    <lineage>
        <taxon>Eukaryota</taxon>
        <taxon>Metazoa</taxon>
        <taxon>Ecdysozoa</taxon>
        <taxon>Arthropoda</taxon>
        <taxon>Chelicerata</taxon>
        <taxon>Arachnida</taxon>
        <taxon>Araneae</taxon>
        <taxon>Araneomorphae</taxon>
        <taxon>Entelegynae</taxon>
        <taxon>Araneoidea</taxon>
        <taxon>Araneidae</taxon>
        <taxon>Araneus</taxon>
    </lineage>
</organism>
<evidence type="ECO:0000256" key="1">
    <source>
        <dbReference type="ARBA" id="ARBA00004123"/>
    </source>
</evidence>
<dbReference type="InterPro" id="IPR038980">
    <property type="entry name" value="ATM_plant"/>
</dbReference>
<dbReference type="PANTHER" id="PTHR37079:SF4">
    <property type="entry name" value="SERINE_THREONINE-PROTEIN KINASE ATM"/>
    <property type="match status" value="1"/>
</dbReference>
<dbReference type="FunFam" id="3.30.1010.10:FF:000015">
    <property type="entry name" value="Serine-protein kinase ATM"/>
    <property type="match status" value="1"/>
</dbReference>
<dbReference type="InterPro" id="IPR018936">
    <property type="entry name" value="PI3/4_kinase_CS"/>
</dbReference>
<dbReference type="GO" id="GO:0005634">
    <property type="term" value="C:nucleus"/>
    <property type="evidence" value="ECO:0007669"/>
    <property type="project" value="UniProtKB-SubCell"/>
</dbReference>
<dbReference type="PROSITE" id="PS50290">
    <property type="entry name" value="PI3_4_KINASE_3"/>
    <property type="match status" value="1"/>
</dbReference>
<comment type="subcellular location">
    <subcellularLocation>
        <location evidence="1 12">Nucleus</location>
    </subcellularLocation>
</comment>
<dbReference type="InterPro" id="IPR003151">
    <property type="entry name" value="PIK-rel_kinase_FAT"/>
</dbReference>
<feature type="domain" description="PI3K/PI4K catalytic" evidence="13">
    <location>
        <begin position="2614"/>
        <end position="2928"/>
    </location>
</feature>
<dbReference type="SMART" id="SM00146">
    <property type="entry name" value="PI3Kc"/>
    <property type="match status" value="1"/>
</dbReference>
<keyword evidence="7 12" id="KW-0227">DNA damage</keyword>
<dbReference type="GO" id="GO:0005524">
    <property type="term" value="F:ATP binding"/>
    <property type="evidence" value="ECO:0007669"/>
    <property type="project" value="UniProtKB-KW"/>
</dbReference>